<proteinExistence type="inferred from homology"/>
<evidence type="ECO:0000256" key="11">
    <source>
        <dbReference type="ARBA" id="ARBA00022842"/>
    </source>
</evidence>
<evidence type="ECO:0000259" key="18">
    <source>
        <dbReference type="PROSITE" id="PS51908"/>
    </source>
</evidence>
<organism evidence="19">
    <name type="scientific">Lichtheimia ramosa</name>
    <dbReference type="NCBI Taxonomy" id="688394"/>
    <lineage>
        <taxon>Eukaryota</taxon>
        <taxon>Fungi</taxon>
        <taxon>Fungi incertae sedis</taxon>
        <taxon>Mucoromycota</taxon>
        <taxon>Mucoromycotina</taxon>
        <taxon>Mucoromycetes</taxon>
        <taxon>Mucorales</taxon>
        <taxon>Lichtheimiaceae</taxon>
        <taxon>Lichtheimia</taxon>
    </lineage>
</organism>
<evidence type="ECO:0000256" key="7">
    <source>
        <dbReference type="ARBA" id="ARBA00022723"/>
    </source>
</evidence>
<evidence type="ECO:0000256" key="12">
    <source>
        <dbReference type="ARBA" id="ARBA00022932"/>
    </source>
</evidence>
<evidence type="ECO:0000313" key="19">
    <source>
        <dbReference type="EMBL" id="CDS13641.1"/>
    </source>
</evidence>
<protein>
    <recommendedName>
        <fullName evidence="3">DNA polymerase kappa</fullName>
        <ecNumber evidence="2">2.7.7.7</ecNumber>
    </recommendedName>
</protein>
<keyword evidence="5" id="KW-0548">Nucleotidyltransferase</keyword>
<dbReference type="Pfam" id="PF11799">
    <property type="entry name" value="IMS_C"/>
    <property type="match status" value="1"/>
</dbReference>
<dbReference type="GO" id="GO:0003684">
    <property type="term" value="F:damaged DNA binding"/>
    <property type="evidence" value="ECO:0007669"/>
    <property type="project" value="InterPro"/>
</dbReference>
<evidence type="ECO:0000256" key="2">
    <source>
        <dbReference type="ARBA" id="ARBA00012417"/>
    </source>
</evidence>
<evidence type="ECO:0000256" key="6">
    <source>
        <dbReference type="ARBA" id="ARBA00022705"/>
    </source>
</evidence>
<dbReference type="InterPro" id="IPR022880">
    <property type="entry name" value="DNApol_IV"/>
</dbReference>
<evidence type="ECO:0000256" key="15">
    <source>
        <dbReference type="PROSITE-ProRule" id="PRU01256"/>
    </source>
</evidence>
<dbReference type="FunFam" id="3.30.1490.100:FF:000004">
    <property type="entry name" value="DNA polymerase IV"/>
    <property type="match status" value="1"/>
</dbReference>
<evidence type="ECO:0000256" key="3">
    <source>
        <dbReference type="ARBA" id="ARBA00016178"/>
    </source>
</evidence>
<evidence type="ECO:0000259" key="17">
    <source>
        <dbReference type="PROSITE" id="PS50173"/>
    </source>
</evidence>
<accession>A0A077X1C1</accession>
<feature type="domain" description="UBZ4-type" evidence="18">
    <location>
        <begin position="536"/>
        <end position="565"/>
    </location>
</feature>
<dbReference type="SUPFAM" id="SSF100879">
    <property type="entry name" value="Lesion bypass DNA polymerase (Y-family), little finger domain"/>
    <property type="match status" value="1"/>
</dbReference>
<gene>
    <name evidence="19" type="ORF">LRAMOSA05817</name>
</gene>
<dbReference type="AlphaFoldDB" id="A0A077X1C1"/>
<dbReference type="InterPro" id="IPR036775">
    <property type="entry name" value="DNA_pol_Y-fam_lit_finger_sf"/>
</dbReference>
<dbReference type="GO" id="GO:0003887">
    <property type="term" value="F:DNA-directed DNA polymerase activity"/>
    <property type="evidence" value="ECO:0007669"/>
    <property type="project" value="UniProtKB-KW"/>
</dbReference>
<dbReference type="Gene3D" id="3.30.160.60">
    <property type="entry name" value="Classic Zinc Finger"/>
    <property type="match status" value="1"/>
</dbReference>
<feature type="region of interest" description="Disordered" evidence="16">
    <location>
        <begin position="505"/>
        <end position="535"/>
    </location>
</feature>
<dbReference type="GO" id="GO:0006260">
    <property type="term" value="P:DNA replication"/>
    <property type="evidence" value="ECO:0007669"/>
    <property type="project" value="UniProtKB-KW"/>
</dbReference>
<dbReference type="InterPro" id="IPR017961">
    <property type="entry name" value="DNA_pol_Y-fam_little_finger"/>
</dbReference>
<dbReference type="PROSITE" id="PS51908">
    <property type="entry name" value="ZF_UBZ4"/>
    <property type="match status" value="1"/>
</dbReference>
<dbReference type="GO" id="GO:0042276">
    <property type="term" value="P:error-prone translesion synthesis"/>
    <property type="evidence" value="ECO:0007669"/>
    <property type="project" value="TreeGrafter"/>
</dbReference>
<keyword evidence="8 15" id="KW-0227">DNA damage</keyword>
<dbReference type="Gene3D" id="3.30.70.270">
    <property type="match status" value="2"/>
</dbReference>
<dbReference type="Gene3D" id="3.30.1490.100">
    <property type="entry name" value="DNA polymerase, Y-family, little finger domain"/>
    <property type="match status" value="1"/>
</dbReference>
<feature type="region of interest" description="Disordered" evidence="16">
    <location>
        <begin position="573"/>
        <end position="607"/>
    </location>
</feature>
<dbReference type="GO" id="GO:0006281">
    <property type="term" value="P:DNA repair"/>
    <property type="evidence" value="ECO:0007669"/>
    <property type="project" value="UniProtKB-KW"/>
</dbReference>
<dbReference type="Gene3D" id="3.40.1170.60">
    <property type="match status" value="1"/>
</dbReference>
<dbReference type="FunFam" id="3.30.70.270:FF:000014">
    <property type="entry name" value="DNA polymerase kappa subunit"/>
    <property type="match status" value="1"/>
</dbReference>
<feature type="compositionally biased region" description="Low complexity" evidence="16">
    <location>
        <begin position="577"/>
        <end position="587"/>
    </location>
</feature>
<evidence type="ECO:0000256" key="9">
    <source>
        <dbReference type="ARBA" id="ARBA00022771"/>
    </source>
</evidence>
<dbReference type="EC" id="2.7.7.7" evidence="2"/>
<reference evidence="19" key="1">
    <citation type="journal article" date="2014" name="Genome Announc.">
        <title>De novo whole-genome sequence and genome annotation of Lichtheimia ramosa.</title>
        <authorList>
            <person name="Linde J."/>
            <person name="Schwartze V."/>
            <person name="Binder U."/>
            <person name="Lass-Florl C."/>
            <person name="Voigt K."/>
            <person name="Horn F."/>
        </authorList>
    </citation>
    <scope>NUCLEOTIDE SEQUENCE</scope>
    <source>
        <strain evidence="19">JMRC FSU:6197</strain>
    </source>
</reference>
<dbReference type="GO" id="GO:0005634">
    <property type="term" value="C:nucleus"/>
    <property type="evidence" value="ECO:0007669"/>
    <property type="project" value="TreeGrafter"/>
</dbReference>
<keyword evidence="13 15" id="KW-0234">DNA repair</keyword>
<dbReference type="HAMAP" id="MF_01113">
    <property type="entry name" value="DNApol_IV"/>
    <property type="match status" value="1"/>
</dbReference>
<feature type="domain" description="UmuC" evidence="17">
    <location>
        <begin position="154"/>
        <end position="334"/>
    </location>
</feature>
<evidence type="ECO:0000256" key="8">
    <source>
        <dbReference type="ARBA" id="ARBA00022763"/>
    </source>
</evidence>
<evidence type="ECO:0000256" key="16">
    <source>
        <dbReference type="SAM" id="MobiDB-lite"/>
    </source>
</evidence>
<dbReference type="Pfam" id="PF11798">
    <property type="entry name" value="IMS_HHH"/>
    <property type="match status" value="1"/>
</dbReference>
<evidence type="ECO:0000256" key="4">
    <source>
        <dbReference type="ARBA" id="ARBA00022679"/>
    </source>
</evidence>
<dbReference type="NCBIfam" id="NF002677">
    <property type="entry name" value="PRK02406.1"/>
    <property type="match status" value="1"/>
</dbReference>
<evidence type="ECO:0000256" key="13">
    <source>
        <dbReference type="ARBA" id="ARBA00023204"/>
    </source>
</evidence>
<dbReference type="Gene3D" id="1.10.150.20">
    <property type="entry name" value="5' to 3' exonuclease, C-terminal subdomain"/>
    <property type="match status" value="1"/>
</dbReference>
<feature type="compositionally biased region" description="Polar residues" evidence="16">
    <location>
        <begin position="46"/>
        <end position="76"/>
    </location>
</feature>
<dbReference type="InterPro" id="IPR006642">
    <property type="entry name" value="Rad18_UBZ4"/>
</dbReference>
<sequence length="607" mass="68583">MSEDDAYYEDWDDNALFEVPLADQDIPWDNDNEDDMPIDHLLHTMGQDQQVTSSDPSEGPSSQTLRSRLAGPSTNKAGLDSVDKDKVNRIIYEASKGSAFFENERKRDQMVTERIERMMAKYNKIRDIDLSMETRITDSMIRGLESERDLSQVICHVDMDAFYASVEELEQPELKTVPMAVGSTSMLCTSNYEARKFGVRSAMPGYIALKLCPHLKIIPLHFDKYRAASKKVRAIFAKYDPDFAPMSLDEAYLNLTNYLKTTTMSPPEVVQQIRQEIFEETQLTASAGIGANKMLSKICSDMNKPNGQYYLPNDINAIQSFIKDLPIRKIPGIGRVTERILSALDVNICSDERRAVLYRLLSPVAFKSLLRSHLGMGSTSVQVKASQKSMGVERTFRPISTRDALFQKVDELAELLSQDLEEKRIKGKTVGIKLKLTTFDVRVRAKTLPYHIHKASDISRVAKELLEKEMPLSLRLMGVKLSSLEKISNNASVEKFFSRIPAKRLHEEEDEEDHSSPQKKIEPETIDPTPTEQQENVECPICNRSLQLDNAAFNQHVDECLNRVEVRSIIVSERDMSSSSSTSPAPSSKKHGSLFDYYSREPPASSS</sequence>
<dbReference type="GO" id="GO:0008270">
    <property type="term" value="F:zinc ion binding"/>
    <property type="evidence" value="ECO:0007669"/>
    <property type="project" value="UniProtKB-KW"/>
</dbReference>
<dbReference type="GO" id="GO:0070987">
    <property type="term" value="P:error-free translesion synthesis"/>
    <property type="evidence" value="ECO:0007669"/>
    <property type="project" value="UniProtKB-ARBA"/>
</dbReference>
<keyword evidence="12" id="KW-0239">DNA-directed DNA polymerase</keyword>
<comment type="catalytic activity">
    <reaction evidence="14">
        <text>DNA(n) + a 2'-deoxyribonucleoside 5'-triphosphate = DNA(n+1) + diphosphate</text>
        <dbReference type="Rhea" id="RHEA:22508"/>
        <dbReference type="Rhea" id="RHEA-COMP:17339"/>
        <dbReference type="Rhea" id="RHEA-COMP:17340"/>
        <dbReference type="ChEBI" id="CHEBI:33019"/>
        <dbReference type="ChEBI" id="CHEBI:61560"/>
        <dbReference type="ChEBI" id="CHEBI:173112"/>
        <dbReference type="EC" id="2.7.7.7"/>
    </reaction>
</comment>
<keyword evidence="6" id="KW-0235">DNA replication</keyword>
<evidence type="ECO:0000256" key="5">
    <source>
        <dbReference type="ARBA" id="ARBA00022695"/>
    </source>
</evidence>
<feature type="compositionally biased region" description="Basic and acidic residues" evidence="16">
    <location>
        <begin position="514"/>
        <end position="523"/>
    </location>
</feature>
<dbReference type="FunFam" id="3.40.1170.60:FF:000012">
    <property type="entry name" value="Putative DNA-directed polymerase kappa"/>
    <property type="match status" value="1"/>
</dbReference>
<dbReference type="InterPro" id="IPR050116">
    <property type="entry name" value="DNA_polymerase-Y"/>
</dbReference>
<dbReference type="SMART" id="SM00734">
    <property type="entry name" value="ZnF_Rad18"/>
    <property type="match status" value="1"/>
</dbReference>
<dbReference type="InterPro" id="IPR043128">
    <property type="entry name" value="Rev_trsase/Diguanyl_cyclase"/>
</dbReference>
<dbReference type="Gene3D" id="1.10.150.810">
    <property type="match status" value="1"/>
</dbReference>
<evidence type="ECO:0000256" key="14">
    <source>
        <dbReference type="ARBA" id="ARBA00049244"/>
    </source>
</evidence>
<feature type="region of interest" description="Disordered" evidence="16">
    <location>
        <begin position="22"/>
        <end position="80"/>
    </location>
</feature>
<dbReference type="PANTHER" id="PTHR11076">
    <property type="entry name" value="DNA REPAIR POLYMERASE UMUC / TRANSFERASE FAMILY MEMBER"/>
    <property type="match status" value="1"/>
</dbReference>
<dbReference type="PANTHER" id="PTHR11076:SF33">
    <property type="entry name" value="DNA POLYMERASE KAPPA"/>
    <property type="match status" value="1"/>
</dbReference>
<evidence type="ECO:0000256" key="10">
    <source>
        <dbReference type="ARBA" id="ARBA00022833"/>
    </source>
</evidence>
<keyword evidence="9 15" id="KW-0863">Zinc-finger</keyword>
<dbReference type="EMBL" id="LK023379">
    <property type="protein sequence ID" value="CDS13641.1"/>
    <property type="molecule type" value="Genomic_DNA"/>
</dbReference>
<evidence type="ECO:0000256" key="1">
    <source>
        <dbReference type="ARBA" id="ARBA00010945"/>
    </source>
</evidence>
<dbReference type="FunFam" id="1.10.150.810:FF:000003">
    <property type="entry name" value="DNA polymerase kappa subunit"/>
    <property type="match status" value="1"/>
</dbReference>
<keyword evidence="4" id="KW-0808">Transferase</keyword>
<keyword evidence="11" id="KW-0460">Magnesium</keyword>
<comment type="similarity">
    <text evidence="1">Belongs to the DNA polymerase type-Y family.</text>
</comment>
<feature type="compositionally biased region" description="Acidic residues" evidence="16">
    <location>
        <begin position="26"/>
        <end position="36"/>
    </location>
</feature>
<dbReference type="CDD" id="cd03586">
    <property type="entry name" value="PolY_Pol_IV_kappa"/>
    <property type="match status" value="1"/>
</dbReference>
<name>A0A077X1C1_9FUNG</name>
<dbReference type="InterPro" id="IPR024728">
    <property type="entry name" value="PolY_HhH_motif"/>
</dbReference>
<dbReference type="OrthoDB" id="1747274at2759"/>
<keyword evidence="10" id="KW-0862">Zinc</keyword>
<dbReference type="InterPro" id="IPR001126">
    <property type="entry name" value="UmuC"/>
</dbReference>
<dbReference type="Pfam" id="PF00817">
    <property type="entry name" value="IMS"/>
    <property type="match status" value="1"/>
</dbReference>
<dbReference type="SUPFAM" id="SSF56672">
    <property type="entry name" value="DNA/RNA polymerases"/>
    <property type="match status" value="1"/>
</dbReference>
<dbReference type="PROSITE" id="PS50173">
    <property type="entry name" value="UMUC"/>
    <property type="match status" value="1"/>
</dbReference>
<keyword evidence="7" id="KW-0479">Metal-binding</keyword>
<dbReference type="InterPro" id="IPR043502">
    <property type="entry name" value="DNA/RNA_pol_sf"/>
</dbReference>